<dbReference type="InterPro" id="IPR046342">
    <property type="entry name" value="CBS_dom_sf"/>
</dbReference>
<dbReference type="eggNOG" id="COG0517">
    <property type="taxonomic scope" value="Bacteria"/>
</dbReference>
<feature type="domain" description="CBS" evidence="8">
    <location>
        <begin position="210"/>
        <end position="268"/>
    </location>
</feature>
<evidence type="ECO:0000256" key="5">
    <source>
        <dbReference type="PIRSR" id="PIRSR004692-2"/>
    </source>
</evidence>
<dbReference type="Proteomes" id="UP000001933">
    <property type="component" value="Chromosome"/>
</dbReference>
<dbReference type="Gene3D" id="3.10.580.10">
    <property type="entry name" value="CBS-domain"/>
    <property type="match status" value="1"/>
</dbReference>
<keyword evidence="2" id="KW-0677">Repeat</keyword>
<dbReference type="HOGENOM" id="CLU_040681_13_1_7"/>
<dbReference type="eggNOG" id="COG0794">
    <property type="taxonomic scope" value="Bacteria"/>
</dbReference>
<feature type="site" description="Catalytically relevant" evidence="6">
    <location>
        <position position="111"/>
    </location>
</feature>
<dbReference type="EMBL" id="CP000252">
    <property type="protein sequence ID" value="ABC77890.1"/>
    <property type="molecule type" value="Genomic_DNA"/>
</dbReference>
<dbReference type="FunCoup" id="Q2LUX9">
    <property type="interactions" value="165"/>
</dbReference>
<feature type="site" description="Catalytically relevant" evidence="6">
    <location>
        <position position="59"/>
    </location>
</feature>
<dbReference type="NCBIfam" id="TIGR00393">
    <property type="entry name" value="kpsF"/>
    <property type="match status" value="1"/>
</dbReference>
<dbReference type="SUPFAM" id="SSF53697">
    <property type="entry name" value="SIS domain"/>
    <property type="match status" value="1"/>
</dbReference>
<feature type="site" description="Catalytically relevant" evidence="6">
    <location>
        <position position="152"/>
    </location>
</feature>
<evidence type="ECO:0000313" key="11">
    <source>
        <dbReference type="Proteomes" id="UP000001933"/>
    </source>
</evidence>
<dbReference type="InterPro" id="IPR000644">
    <property type="entry name" value="CBS_dom"/>
</dbReference>
<dbReference type="InterPro" id="IPR050986">
    <property type="entry name" value="GutQ/KpsF_isomerases"/>
</dbReference>
<evidence type="ECO:0000256" key="3">
    <source>
        <dbReference type="ARBA" id="ARBA00023122"/>
    </source>
</evidence>
<name>Q2LUX9_SYNAS</name>
<dbReference type="GO" id="GO:0097367">
    <property type="term" value="F:carbohydrate derivative binding"/>
    <property type="evidence" value="ECO:0007669"/>
    <property type="project" value="InterPro"/>
</dbReference>
<dbReference type="CDD" id="cd04604">
    <property type="entry name" value="CBS_pair_SIS_assoc"/>
    <property type="match status" value="1"/>
</dbReference>
<feature type="domain" description="SIS" evidence="9">
    <location>
        <begin position="41"/>
        <end position="184"/>
    </location>
</feature>
<protein>
    <submittedName>
        <fullName evidence="10">Arabinose-5-phosphate isomerase</fullName>
        <ecNumber evidence="10">5.3.1.13</ecNumber>
    </submittedName>
</protein>
<gene>
    <name evidence="10" type="ORF">SYN_00471</name>
</gene>
<feature type="domain" description="CBS" evidence="8">
    <location>
        <begin position="277"/>
        <end position="336"/>
    </location>
</feature>
<dbReference type="GO" id="GO:0046872">
    <property type="term" value="F:metal ion binding"/>
    <property type="evidence" value="ECO:0007669"/>
    <property type="project" value="UniProtKB-KW"/>
</dbReference>
<dbReference type="InterPro" id="IPR001347">
    <property type="entry name" value="SIS_dom"/>
</dbReference>
<reference evidence="10 11" key="1">
    <citation type="journal article" date="2007" name="Proc. Natl. Acad. Sci. U.S.A.">
        <title>The genome of Syntrophus aciditrophicus: life at the thermodynamic limit of microbial growth.</title>
        <authorList>
            <person name="McInerney M.J."/>
            <person name="Rohlin L."/>
            <person name="Mouttaki H."/>
            <person name="Kim U."/>
            <person name="Krupp R.S."/>
            <person name="Rios-Hernandez L."/>
            <person name="Sieber J."/>
            <person name="Struchtemeyer C.G."/>
            <person name="Bhattacharyya A."/>
            <person name="Campbell J.W."/>
            <person name="Gunsalus R.P."/>
        </authorList>
    </citation>
    <scope>NUCLEOTIDE SEQUENCE [LARGE SCALE GENOMIC DNA]</scope>
    <source>
        <strain evidence="10 11">SB</strain>
    </source>
</reference>
<dbReference type="KEGG" id="sat:SYN_00471"/>
<evidence type="ECO:0000256" key="7">
    <source>
        <dbReference type="PROSITE-ProRule" id="PRU00703"/>
    </source>
</evidence>
<dbReference type="AlphaFoldDB" id="Q2LUX9"/>
<dbReference type="GO" id="GO:0005975">
    <property type="term" value="P:carbohydrate metabolic process"/>
    <property type="evidence" value="ECO:0007669"/>
    <property type="project" value="InterPro"/>
</dbReference>
<keyword evidence="5" id="KW-0479">Metal-binding</keyword>
<keyword evidence="11" id="KW-1185">Reference proteome</keyword>
<evidence type="ECO:0000313" key="10">
    <source>
        <dbReference type="EMBL" id="ABC77890.1"/>
    </source>
</evidence>
<dbReference type="Pfam" id="PF00571">
    <property type="entry name" value="CBS"/>
    <property type="match status" value="2"/>
</dbReference>
<evidence type="ECO:0000256" key="1">
    <source>
        <dbReference type="ARBA" id="ARBA00008165"/>
    </source>
</evidence>
<accession>Q2LUX9</accession>
<dbReference type="PIRSF" id="PIRSF004692">
    <property type="entry name" value="KdsD_KpsF"/>
    <property type="match status" value="1"/>
</dbReference>
<dbReference type="InterPro" id="IPR035474">
    <property type="entry name" value="SIS_Kpsf"/>
</dbReference>
<dbReference type="STRING" id="56780.SYN_00471"/>
<organism evidence="10 11">
    <name type="scientific">Syntrophus aciditrophicus (strain SB)</name>
    <dbReference type="NCBI Taxonomy" id="56780"/>
    <lineage>
        <taxon>Bacteria</taxon>
        <taxon>Pseudomonadati</taxon>
        <taxon>Thermodesulfobacteriota</taxon>
        <taxon>Syntrophia</taxon>
        <taxon>Syntrophales</taxon>
        <taxon>Syntrophaceae</taxon>
        <taxon>Syntrophus</taxon>
    </lineage>
</organism>
<dbReference type="CDD" id="cd05014">
    <property type="entry name" value="SIS_Kpsf"/>
    <property type="match status" value="1"/>
</dbReference>
<dbReference type="EC" id="5.3.1.13" evidence="10"/>
<keyword evidence="3 7" id="KW-0129">CBS domain</keyword>
<evidence type="ECO:0000256" key="4">
    <source>
        <dbReference type="PIRNR" id="PIRNR004692"/>
    </source>
</evidence>
<proteinExistence type="inferred from homology"/>
<dbReference type="InterPro" id="IPR004800">
    <property type="entry name" value="KdsD/KpsF-type"/>
</dbReference>
<dbReference type="InterPro" id="IPR046348">
    <property type="entry name" value="SIS_dom_sf"/>
</dbReference>
<dbReference type="Pfam" id="PF01380">
    <property type="entry name" value="SIS"/>
    <property type="match status" value="1"/>
</dbReference>
<keyword evidence="10" id="KW-0413">Isomerase</keyword>
<evidence type="ECO:0000259" key="9">
    <source>
        <dbReference type="PROSITE" id="PS51464"/>
    </source>
</evidence>
<dbReference type="SMART" id="SM00116">
    <property type="entry name" value="CBS"/>
    <property type="match status" value="2"/>
</dbReference>
<dbReference type="Gene3D" id="3.40.50.10490">
    <property type="entry name" value="Glucose-6-phosphate isomerase like protein, domain 1"/>
    <property type="match status" value="1"/>
</dbReference>
<feature type="site" description="Catalytically relevant" evidence="6">
    <location>
        <position position="193"/>
    </location>
</feature>
<dbReference type="FunFam" id="3.40.50.10490:FF:000011">
    <property type="entry name" value="Arabinose 5-phosphate isomerase"/>
    <property type="match status" value="1"/>
</dbReference>
<comment type="similarity">
    <text evidence="1 4">Belongs to the SIS family. GutQ/KpsF subfamily.</text>
</comment>
<dbReference type="GO" id="GO:1901135">
    <property type="term" value="P:carbohydrate derivative metabolic process"/>
    <property type="evidence" value="ECO:0007669"/>
    <property type="project" value="InterPro"/>
</dbReference>
<dbReference type="InParanoid" id="Q2LUX9"/>
<dbReference type="PROSITE" id="PS51371">
    <property type="entry name" value="CBS"/>
    <property type="match status" value="2"/>
</dbReference>
<dbReference type="GO" id="GO:0019146">
    <property type="term" value="F:arabinose-5-phosphate isomerase activity"/>
    <property type="evidence" value="ECO:0007669"/>
    <property type="project" value="UniProtKB-EC"/>
</dbReference>
<feature type="binding site" evidence="5">
    <location>
        <position position="82"/>
    </location>
    <ligand>
        <name>Zn(2+)</name>
        <dbReference type="ChEBI" id="CHEBI:29105"/>
    </ligand>
</feature>
<sequence>MTRQQNMQKDQTIVRAEEVLRIEAESILQLIGRLDGNFSRAVDIIYRSPGRVIVTGIGKSGLIGKKIVATMTSTGTQALFLHPVEGLHGDLGIVTKDDVLLAISNSGETEEVNRLISSVQKIGTPLISFTGNPSSTMARASDAVIDVGVEREACPFGLAPTSSSTATLAMGDALAVALIDKHKFSEKDFYKFHPGGSLGQRLRAKVRDVMISGSDMPQIYAGTSAIDAISVLDEKNKGFILVTDELNRLQGILTDGDVRRLVRKGLDISEKRIDDIMTRSPKSIQDSWSLAQTIEFMQKDEITALAVVNGGNQLQGYIHLHDILGRGGTVRISLPL</sequence>
<keyword evidence="5" id="KW-0862">Zinc</keyword>
<dbReference type="PANTHER" id="PTHR42745:SF1">
    <property type="entry name" value="ARABINOSE 5-PHOSPHATE ISOMERASE KDSD"/>
    <property type="match status" value="1"/>
</dbReference>
<evidence type="ECO:0000256" key="6">
    <source>
        <dbReference type="PIRSR" id="PIRSR004692-3"/>
    </source>
</evidence>
<evidence type="ECO:0000259" key="8">
    <source>
        <dbReference type="PROSITE" id="PS51371"/>
    </source>
</evidence>
<evidence type="ECO:0000256" key="2">
    <source>
        <dbReference type="ARBA" id="ARBA00022737"/>
    </source>
</evidence>
<dbReference type="PANTHER" id="PTHR42745">
    <property type="match status" value="1"/>
</dbReference>
<dbReference type="PROSITE" id="PS51464">
    <property type="entry name" value="SIS"/>
    <property type="match status" value="1"/>
</dbReference>